<sequence length="939" mass="104956">MAGNCLDEDELLQLAPQALLAVARVATEIGAKNRDRHFGTLGAELAVLSQNLESYDTPLQREKSRRRIRKLLGAIERACAWPQTELAEGFTLIQKLGSHAKPEQQILSTVKQGLVAYASGKKLHKLVQLIRGFTSSLDKAGRDLVLDSSPATYRVGRALAESEYPKHVKQQLYQTIRKYAKCNCLSDKNDADAIASHKEHISRLRLRPSRNVEEGLIWFDMLFSSQPAVTPLPDRVEWQHLKIQVSSKRAGAKRARFCSPDNSLTVSEPKTTSIMGTEFCRYLQPPSGSQICLRVHESQFLLLENSLPLEVNILPYQSLSLSDTLQVRHMSNKMRVILAYIIARSVWEFYDSDWMSRHWSADDIQFMQELWREGDRETLIFINRPYISVQRGIADNESSELSTSFGQIHRFPRILSLGLMMVEIGAGKPLKELFPEHQNNVNADWLAAREFLSKPKPWDDFDYKRYWDAARSCIFNQFLIIGPASSVIGQGLADIEDRRRMILAEVVRPLEDLLVGTGWIDELLTVEPTKSLDARYVLISSLATSSNAHTSSNLPMEKRQVSTNNADMQSYPADTLEKHNIGHAISQQRSHAGLRFEIAIVCALPLEADAVISLFDAHLDANDGMRGKAAKDLNEYTAGRMGRHNIVVVHMRDSGKVNAASVVHGLSSSFEHIQLAIVVGICGGIPYDSRSKEEIFLGDVIISRSLIQYDFGRQHTGSFVAKDSLQGGSGRSALEIGSMLSKLETQYHRSRFEVDTGSFLKILQQKSKKARYLGPDADRLFESSALHKHHQIGYCSTCASSKATRICEDAVAASCEDLGCVRDGFVRRIRSVGEIRSYDGTPRETLAPSVHIGKMGSADTLMRSAMHRDEVARRCEVIGFEMEGAGIWDFFPSVVIKALCDYADSHKNKDWQNYAAAAAAAATKAFLKQWRSDIELDPG</sequence>
<evidence type="ECO:0000313" key="3">
    <source>
        <dbReference type="EMBL" id="KAK5532444.1"/>
    </source>
</evidence>
<evidence type="ECO:0000259" key="1">
    <source>
        <dbReference type="Pfam" id="PF01048"/>
    </source>
</evidence>
<dbReference type="InterPro" id="IPR035994">
    <property type="entry name" value="Nucleoside_phosphorylase_sf"/>
</dbReference>
<accession>A0AAV9PZ69</accession>
<dbReference type="InterPro" id="IPR053137">
    <property type="entry name" value="NLR-like"/>
</dbReference>
<proteinExistence type="predicted"/>
<dbReference type="AlphaFoldDB" id="A0AAV9PZ69"/>
<dbReference type="PANTHER" id="PTHR46082">
    <property type="entry name" value="ATP/GTP-BINDING PROTEIN-RELATED"/>
    <property type="match status" value="1"/>
</dbReference>
<feature type="domain" description="DUF7580" evidence="2">
    <location>
        <begin position="171"/>
        <end position="514"/>
    </location>
</feature>
<dbReference type="Proteomes" id="UP001345827">
    <property type="component" value="Unassembled WGS sequence"/>
</dbReference>
<feature type="domain" description="Nucleoside phosphorylase" evidence="1">
    <location>
        <begin position="597"/>
        <end position="717"/>
    </location>
</feature>
<evidence type="ECO:0000259" key="2">
    <source>
        <dbReference type="Pfam" id="PF24476"/>
    </source>
</evidence>
<dbReference type="InterPro" id="IPR056002">
    <property type="entry name" value="DUF7580"/>
</dbReference>
<dbReference type="GO" id="GO:0003824">
    <property type="term" value="F:catalytic activity"/>
    <property type="evidence" value="ECO:0007669"/>
    <property type="project" value="InterPro"/>
</dbReference>
<reference evidence="3 4" key="1">
    <citation type="submission" date="2023-06" db="EMBL/GenBank/DDBJ databases">
        <title>Black Yeasts Isolated from many extreme environments.</title>
        <authorList>
            <person name="Coleine C."/>
            <person name="Stajich J.E."/>
            <person name="Selbmann L."/>
        </authorList>
    </citation>
    <scope>NUCLEOTIDE SEQUENCE [LARGE SCALE GENOMIC DNA]</scope>
    <source>
        <strain evidence="3 4">CCFEE 5887</strain>
    </source>
</reference>
<keyword evidence="4" id="KW-1185">Reference proteome</keyword>
<protein>
    <recommendedName>
        <fullName evidence="5">Nucleoside phosphorylase domain-containing protein</fullName>
    </recommendedName>
</protein>
<dbReference type="Pfam" id="PF24476">
    <property type="entry name" value="DUF7580"/>
    <property type="match status" value="1"/>
</dbReference>
<dbReference type="Gene3D" id="3.40.50.1580">
    <property type="entry name" value="Nucleoside phosphorylase domain"/>
    <property type="match status" value="1"/>
</dbReference>
<dbReference type="InterPro" id="IPR000845">
    <property type="entry name" value="Nucleoside_phosphorylase_d"/>
</dbReference>
<name>A0AAV9PZ69_9PEZI</name>
<dbReference type="GO" id="GO:0009116">
    <property type="term" value="P:nucleoside metabolic process"/>
    <property type="evidence" value="ECO:0007669"/>
    <property type="project" value="InterPro"/>
</dbReference>
<dbReference type="SUPFAM" id="SSF53167">
    <property type="entry name" value="Purine and uridine phosphorylases"/>
    <property type="match status" value="1"/>
</dbReference>
<gene>
    <name evidence="3" type="ORF">LTR25_007977</name>
</gene>
<evidence type="ECO:0000313" key="4">
    <source>
        <dbReference type="Proteomes" id="UP001345827"/>
    </source>
</evidence>
<dbReference type="PANTHER" id="PTHR46082:SF6">
    <property type="entry name" value="AAA+ ATPASE DOMAIN-CONTAINING PROTEIN-RELATED"/>
    <property type="match status" value="1"/>
</dbReference>
<evidence type="ECO:0008006" key="5">
    <source>
        <dbReference type="Google" id="ProtNLM"/>
    </source>
</evidence>
<organism evidence="3 4">
    <name type="scientific">Vermiconidia calcicola</name>
    <dbReference type="NCBI Taxonomy" id="1690605"/>
    <lineage>
        <taxon>Eukaryota</taxon>
        <taxon>Fungi</taxon>
        <taxon>Dikarya</taxon>
        <taxon>Ascomycota</taxon>
        <taxon>Pezizomycotina</taxon>
        <taxon>Dothideomycetes</taxon>
        <taxon>Dothideomycetidae</taxon>
        <taxon>Mycosphaerellales</taxon>
        <taxon>Extremaceae</taxon>
        <taxon>Vermiconidia</taxon>
    </lineage>
</organism>
<dbReference type="EMBL" id="JAXLQG010000015">
    <property type="protein sequence ID" value="KAK5532444.1"/>
    <property type="molecule type" value="Genomic_DNA"/>
</dbReference>
<comment type="caution">
    <text evidence="3">The sequence shown here is derived from an EMBL/GenBank/DDBJ whole genome shotgun (WGS) entry which is preliminary data.</text>
</comment>
<dbReference type="Pfam" id="PF01048">
    <property type="entry name" value="PNP_UDP_1"/>
    <property type="match status" value="1"/>
</dbReference>